<gene>
    <name evidence="2" type="ORF">FJY75_03200</name>
</gene>
<name>A0A937X6M9_UNCEI</name>
<feature type="transmembrane region" description="Helical" evidence="1">
    <location>
        <begin position="158"/>
        <end position="181"/>
    </location>
</feature>
<keyword evidence="1" id="KW-0812">Transmembrane</keyword>
<keyword evidence="1" id="KW-1133">Transmembrane helix</keyword>
<dbReference type="Proteomes" id="UP000748308">
    <property type="component" value="Unassembled WGS sequence"/>
</dbReference>
<feature type="transmembrane region" description="Helical" evidence="1">
    <location>
        <begin position="201"/>
        <end position="224"/>
    </location>
</feature>
<organism evidence="2 3">
    <name type="scientific">Eiseniibacteriota bacterium</name>
    <dbReference type="NCBI Taxonomy" id="2212470"/>
    <lineage>
        <taxon>Bacteria</taxon>
        <taxon>Candidatus Eiseniibacteriota</taxon>
    </lineage>
</organism>
<feature type="transmembrane region" description="Helical" evidence="1">
    <location>
        <begin position="7"/>
        <end position="26"/>
    </location>
</feature>
<feature type="transmembrane region" description="Helical" evidence="1">
    <location>
        <begin position="46"/>
        <end position="67"/>
    </location>
</feature>
<evidence type="ECO:0000313" key="2">
    <source>
        <dbReference type="EMBL" id="MBM3316838.1"/>
    </source>
</evidence>
<sequence>MFWKLRLPLALTFIVGLVPIVTFFLSTQAPVIGPAVQFARDRVERYMVIIAGFALLLGVVSVVQGSVRKIERRRPGWPFAASLLAGLVVMGAFGILSAMRVGPFQGLLTAPDGGMTPFFWMTRNLFNPLQAAMFSLLAFYIASAAFRAFRVRNVEATILLIAAFIVMAGRTPLGEYAFGWLPGGERWLPAVTDWIMTVPNAAAQRGVIIGAALGAASLSLRVILGIERSYLGTTEK</sequence>
<dbReference type="EMBL" id="VGIY01000047">
    <property type="protein sequence ID" value="MBM3316838.1"/>
    <property type="molecule type" value="Genomic_DNA"/>
</dbReference>
<evidence type="ECO:0000256" key="1">
    <source>
        <dbReference type="SAM" id="Phobius"/>
    </source>
</evidence>
<comment type="caution">
    <text evidence="2">The sequence shown here is derived from an EMBL/GenBank/DDBJ whole genome shotgun (WGS) entry which is preliminary data.</text>
</comment>
<reference evidence="2" key="1">
    <citation type="submission" date="2019-03" db="EMBL/GenBank/DDBJ databases">
        <title>Lake Tanganyika Metagenome-Assembled Genomes (MAGs).</title>
        <authorList>
            <person name="Tran P."/>
        </authorList>
    </citation>
    <scope>NUCLEOTIDE SEQUENCE</scope>
    <source>
        <strain evidence="2">M_DeepCast_400m_m2_100</strain>
    </source>
</reference>
<dbReference type="AlphaFoldDB" id="A0A937X6M9"/>
<protein>
    <submittedName>
        <fullName evidence="2">Uncharacterized protein</fullName>
    </submittedName>
</protein>
<evidence type="ECO:0000313" key="3">
    <source>
        <dbReference type="Proteomes" id="UP000748308"/>
    </source>
</evidence>
<feature type="transmembrane region" description="Helical" evidence="1">
    <location>
        <begin position="79"/>
        <end position="99"/>
    </location>
</feature>
<accession>A0A937X6M9</accession>
<feature type="transmembrane region" description="Helical" evidence="1">
    <location>
        <begin position="125"/>
        <end position="146"/>
    </location>
</feature>
<keyword evidence="1" id="KW-0472">Membrane</keyword>
<proteinExistence type="predicted"/>